<feature type="compositionally biased region" description="Basic and acidic residues" evidence="1">
    <location>
        <begin position="71"/>
        <end position="88"/>
    </location>
</feature>
<evidence type="ECO:0000313" key="2">
    <source>
        <dbReference type="EMBL" id="GKT27272.1"/>
    </source>
</evidence>
<comment type="caution">
    <text evidence="2">The sequence shown here is derived from an EMBL/GenBank/DDBJ whole genome shotgun (WGS) entry which is preliminary data.</text>
</comment>
<dbReference type="EMBL" id="BQXS01007357">
    <property type="protein sequence ID" value="GKT27272.1"/>
    <property type="molecule type" value="Genomic_DNA"/>
</dbReference>
<feature type="region of interest" description="Disordered" evidence="1">
    <location>
        <begin position="29"/>
        <end position="88"/>
    </location>
</feature>
<reference evidence="2" key="1">
    <citation type="submission" date="2022-03" db="EMBL/GenBank/DDBJ databases">
        <title>Draft genome sequence of Aduncisulcus paluster, a free-living microaerophilic Fornicata.</title>
        <authorList>
            <person name="Yuyama I."/>
            <person name="Kume K."/>
            <person name="Tamura T."/>
            <person name="Inagaki Y."/>
            <person name="Hashimoto T."/>
        </authorList>
    </citation>
    <scope>NUCLEOTIDE SEQUENCE</scope>
    <source>
        <strain evidence="2">NY0171</strain>
    </source>
</reference>
<protein>
    <submittedName>
        <fullName evidence="2">Uncharacterized protein</fullName>
    </submittedName>
</protein>
<evidence type="ECO:0000256" key="1">
    <source>
        <dbReference type="SAM" id="MobiDB-lite"/>
    </source>
</evidence>
<evidence type="ECO:0000313" key="3">
    <source>
        <dbReference type="Proteomes" id="UP001057375"/>
    </source>
</evidence>
<name>A0ABQ5K769_9EUKA</name>
<sequence length="88" mass="10391">IEMIENCLEEERTSQRKKLEMRQRMVGAMKGKIATIQSWRTGRPVERRSENSGPKPQEKEGEEIGDCANNPEEREEHPQEQRPEEREE</sequence>
<proteinExistence type="predicted"/>
<organism evidence="2 3">
    <name type="scientific">Aduncisulcus paluster</name>
    <dbReference type="NCBI Taxonomy" id="2918883"/>
    <lineage>
        <taxon>Eukaryota</taxon>
        <taxon>Metamonada</taxon>
        <taxon>Carpediemonas-like organisms</taxon>
        <taxon>Aduncisulcus</taxon>
    </lineage>
</organism>
<keyword evidence="3" id="KW-1185">Reference proteome</keyword>
<gene>
    <name evidence="2" type="ORF">ADUPG1_004749</name>
</gene>
<feature type="non-terminal residue" evidence="2">
    <location>
        <position position="88"/>
    </location>
</feature>
<accession>A0ABQ5K769</accession>
<feature type="non-terminal residue" evidence="2">
    <location>
        <position position="1"/>
    </location>
</feature>
<dbReference type="Proteomes" id="UP001057375">
    <property type="component" value="Unassembled WGS sequence"/>
</dbReference>